<keyword evidence="5" id="KW-0067">ATP-binding</keyword>
<evidence type="ECO:0000256" key="5">
    <source>
        <dbReference type="ARBA" id="ARBA00022840"/>
    </source>
</evidence>
<dbReference type="RefSeq" id="WP_004954513.1">
    <property type="nucleotide sequence ID" value="NZ_JAEKCK010000005.1"/>
</dbReference>
<dbReference type="PANTHER" id="PTHR43085:SF1">
    <property type="entry name" value="PSEUDOURIDINE KINASE-RELATED"/>
    <property type="match status" value="1"/>
</dbReference>
<accession>A0A3S4FHK6</accession>
<dbReference type="GO" id="GO:0005524">
    <property type="term" value="F:ATP binding"/>
    <property type="evidence" value="ECO:0007669"/>
    <property type="project" value="UniProtKB-KW"/>
</dbReference>
<feature type="domain" description="Carbohydrate kinase PfkB" evidence="6">
    <location>
        <begin position="7"/>
        <end position="299"/>
    </location>
</feature>
<evidence type="ECO:0000256" key="2">
    <source>
        <dbReference type="ARBA" id="ARBA00022679"/>
    </source>
</evidence>
<dbReference type="CDD" id="cd01167">
    <property type="entry name" value="bac_FRK"/>
    <property type="match status" value="1"/>
</dbReference>
<reference evidence="7 8" key="1">
    <citation type="submission" date="2018-12" db="EMBL/GenBank/DDBJ databases">
        <authorList>
            <consortium name="Pathogen Informatics"/>
        </authorList>
    </citation>
    <scope>NUCLEOTIDE SEQUENCE [LARGE SCALE GENOMIC DNA]</scope>
    <source>
        <strain evidence="7 8">NCTC11214</strain>
    </source>
</reference>
<proteinExistence type="inferred from homology"/>
<dbReference type="KEGG" id="sof:NCTC11214_00360"/>
<dbReference type="InterPro" id="IPR011611">
    <property type="entry name" value="PfkB_dom"/>
</dbReference>
<dbReference type="InterPro" id="IPR029056">
    <property type="entry name" value="Ribokinase-like"/>
</dbReference>
<keyword evidence="3" id="KW-0547">Nucleotide-binding</keyword>
<dbReference type="EC" id="2.7.1.92" evidence="7"/>
<evidence type="ECO:0000256" key="4">
    <source>
        <dbReference type="ARBA" id="ARBA00022777"/>
    </source>
</evidence>
<keyword evidence="2 7" id="KW-0808">Transferase</keyword>
<gene>
    <name evidence="7" type="primary">iolC_1</name>
    <name evidence="7" type="ORF">NCTC11214_00360</name>
</gene>
<dbReference type="Pfam" id="PF00294">
    <property type="entry name" value="PfkB"/>
    <property type="match status" value="1"/>
</dbReference>
<dbReference type="NCBIfam" id="NF006957">
    <property type="entry name" value="PRK09434.1"/>
    <property type="match status" value="1"/>
</dbReference>
<name>A0A3S4FHK6_SEROD</name>
<evidence type="ECO:0000313" key="7">
    <source>
        <dbReference type="EMBL" id="VDZ51765.1"/>
    </source>
</evidence>
<evidence type="ECO:0000313" key="8">
    <source>
        <dbReference type="Proteomes" id="UP000281391"/>
    </source>
</evidence>
<evidence type="ECO:0000256" key="1">
    <source>
        <dbReference type="ARBA" id="ARBA00010688"/>
    </source>
</evidence>
<evidence type="ECO:0000256" key="3">
    <source>
        <dbReference type="ARBA" id="ARBA00022741"/>
    </source>
</evidence>
<dbReference type="PANTHER" id="PTHR43085">
    <property type="entry name" value="HEXOKINASE FAMILY MEMBER"/>
    <property type="match status" value="1"/>
</dbReference>
<sequence length="312" mass="33811">MQTKNTVWVIGDASVDLVPDDQQRYLKCPGGASANVAVCVARLAGSCGFIGRLGLDPVGHFLAQTLRREGVDIRHLTLDPALKTAVLIVDLAADGERSFSYLVAPSADSFVCAADLPPFAANQWFYFNSIGLIRQPARDACLQGAQRMRLAHGSVLFDVNLREAMWDCPADIAPQIENAIAQADICKISADELCRLTQRQDWRAARYYARELGCPTTVISLGDAGAYLIHQRQERHYPALPVQVVDTTGAGDAFVGGLLLELAKQPDWRQQSLTSAMHVANFCGAAAVTQKGAMTALPDAEQLAAFMTHQTR</sequence>
<organism evidence="7 8">
    <name type="scientific">Serratia odorifera</name>
    <dbReference type="NCBI Taxonomy" id="618"/>
    <lineage>
        <taxon>Bacteria</taxon>
        <taxon>Pseudomonadati</taxon>
        <taxon>Pseudomonadota</taxon>
        <taxon>Gammaproteobacteria</taxon>
        <taxon>Enterobacterales</taxon>
        <taxon>Yersiniaceae</taxon>
        <taxon>Serratia</taxon>
    </lineage>
</organism>
<keyword evidence="4 7" id="KW-0418">Kinase</keyword>
<dbReference type="EMBL" id="LR134117">
    <property type="protein sequence ID" value="VDZ51765.1"/>
    <property type="molecule type" value="Genomic_DNA"/>
</dbReference>
<dbReference type="GO" id="GO:0047590">
    <property type="term" value="F:5-dehydro-2-deoxygluconokinase activity"/>
    <property type="evidence" value="ECO:0007669"/>
    <property type="project" value="UniProtKB-EC"/>
</dbReference>
<protein>
    <submittedName>
        <fullName evidence="7">5-dehydro-2-deoxygluconokinase</fullName>
        <ecNumber evidence="7">2.7.1.92</ecNumber>
    </submittedName>
</protein>
<evidence type="ECO:0000259" key="6">
    <source>
        <dbReference type="Pfam" id="PF00294"/>
    </source>
</evidence>
<dbReference type="InterPro" id="IPR002173">
    <property type="entry name" value="Carboh/pur_kinase_PfkB_CS"/>
</dbReference>
<comment type="similarity">
    <text evidence="1">Belongs to the carbohydrate kinase PfkB family.</text>
</comment>
<dbReference type="InterPro" id="IPR050306">
    <property type="entry name" value="PfkB_Carbo_kinase"/>
</dbReference>
<dbReference type="AlphaFoldDB" id="A0A3S4FHK6"/>
<dbReference type="PROSITE" id="PS00584">
    <property type="entry name" value="PFKB_KINASES_2"/>
    <property type="match status" value="1"/>
</dbReference>
<dbReference type="SUPFAM" id="SSF53613">
    <property type="entry name" value="Ribokinase-like"/>
    <property type="match status" value="1"/>
</dbReference>
<dbReference type="Proteomes" id="UP000281391">
    <property type="component" value="Chromosome"/>
</dbReference>
<dbReference type="Gene3D" id="3.40.1190.20">
    <property type="match status" value="1"/>
</dbReference>